<keyword evidence="3" id="KW-1185">Reference proteome</keyword>
<evidence type="ECO:0000313" key="3">
    <source>
        <dbReference type="Proteomes" id="UP000324639"/>
    </source>
</evidence>
<feature type="region of interest" description="Disordered" evidence="1">
    <location>
        <begin position="39"/>
        <end position="70"/>
    </location>
</feature>
<proteinExistence type="predicted"/>
<gene>
    <name evidence="2" type="ORF">BGT96224V316_LOCUS5980</name>
</gene>
<dbReference type="AlphaFoldDB" id="A0A9X9QEG2"/>
<accession>A0A9X9QEG2</accession>
<protein>
    <submittedName>
        <fullName evidence="2">Bgt-51310</fullName>
    </submittedName>
</protein>
<evidence type="ECO:0000313" key="2">
    <source>
        <dbReference type="EMBL" id="VDB90956.1"/>
    </source>
</evidence>
<sequence length="70" mass="7772">MSTVERRVKVPSTKVSGGISECTHYMSSPIIKLNYRRIQSSGKDSPSPYHAPRGIGRYPSRINIPSLTPK</sequence>
<dbReference type="Proteomes" id="UP000324639">
    <property type="component" value="Chromosome Bgt_-08"/>
</dbReference>
<evidence type="ECO:0000256" key="1">
    <source>
        <dbReference type="SAM" id="MobiDB-lite"/>
    </source>
</evidence>
<name>A0A9X9QEG2_BLUGR</name>
<dbReference type="EMBL" id="LR026991">
    <property type="protein sequence ID" value="VDB90956.1"/>
    <property type="molecule type" value="Genomic_DNA"/>
</dbReference>
<reference evidence="2 3" key="1">
    <citation type="submission" date="2018-08" db="EMBL/GenBank/DDBJ databases">
        <authorList>
            <person name="Muller C M."/>
        </authorList>
    </citation>
    <scope>NUCLEOTIDE SEQUENCE [LARGE SCALE GENOMIC DNA]</scope>
</reference>
<organism evidence="2 3">
    <name type="scientific">Blumeria graminis f. sp. tritici</name>
    <dbReference type="NCBI Taxonomy" id="62690"/>
    <lineage>
        <taxon>Eukaryota</taxon>
        <taxon>Fungi</taxon>
        <taxon>Dikarya</taxon>
        <taxon>Ascomycota</taxon>
        <taxon>Pezizomycotina</taxon>
        <taxon>Leotiomycetes</taxon>
        <taxon>Erysiphales</taxon>
        <taxon>Erysiphaceae</taxon>
        <taxon>Blumeria</taxon>
    </lineage>
</organism>